<dbReference type="PRINTS" id="PR00111">
    <property type="entry name" value="ABHYDROLASE"/>
</dbReference>
<organism evidence="2 3">
    <name type="scientific">Penicillium steckii</name>
    <dbReference type="NCBI Taxonomy" id="303698"/>
    <lineage>
        <taxon>Eukaryota</taxon>
        <taxon>Fungi</taxon>
        <taxon>Dikarya</taxon>
        <taxon>Ascomycota</taxon>
        <taxon>Pezizomycotina</taxon>
        <taxon>Eurotiomycetes</taxon>
        <taxon>Eurotiomycetidae</taxon>
        <taxon>Eurotiales</taxon>
        <taxon>Aspergillaceae</taxon>
        <taxon>Penicillium</taxon>
    </lineage>
</organism>
<dbReference type="SUPFAM" id="SSF53474">
    <property type="entry name" value="alpha/beta-Hydrolases"/>
    <property type="match status" value="1"/>
</dbReference>
<dbReference type="AlphaFoldDB" id="A0A1V6TXX8"/>
<dbReference type="InterPro" id="IPR000073">
    <property type="entry name" value="AB_hydrolase_1"/>
</dbReference>
<name>A0A1V6TXX8_9EURO</name>
<dbReference type="GO" id="GO:0072330">
    <property type="term" value="P:monocarboxylic acid biosynthetic process"/>
    <property type="evidence" value="ECO:0007669"/>
    <property type="project" value="UniProtKB-ARBA"/>
</dbReference>
<dbReference type="PANTHER" id="PTHR43798:SF33">
    <property type="entry name" value="HYDROLASE, PUTATIVE (AFU_ORTHOLOGUE AFUA_2G14860)-RELATED"/>
    <property type="match status" value="1"/>
</dbReference>
<dbReference type="PANTHER" id="PTHR43798">
    <property type="entry name" value="MONOACYLGLYCEROL LIPASE"/>
    <property type="match status" value="1"/>
</dbReference>
<gene>
    <name evidence="2" type="ORF">PENSTE_c001G01271</name>
</gene>
<dbReference type="OrthoDB" id="294702at2759"/>
<evidence type="ECO:0000313" key="3">
    <source>
        <dbReference type="Proteomes" id="UP000191285"/>
    </source>
</evidence>
<dbReference type="GO" id="GO:0017000">
    <property type="term" value="P:antibiotic biosynthetic process"/>
    <property type="evidence" value="ECO:0007669"/>
    <property type="project" value="UniProtKB-ARBA"/>
</dbReference>
<dbReference type="GO" id="GO:0016020">
    <property type="term" value="C:membrane"/>
    <property type="evidence" value="ECO:0007669"/>
    <property type="project" value="TreeGrafter"/>
</dbReference>
<accession>A0A1V6TXX8</accession>
<evidence type="ECO:0000259" key="1">
    <source>
        <dbReference type="Pfam" id="PF00561"/>
    </source>
</evidence>
<dbReference type="InterPro" id="IPR050266">
    <property type="entry name" value="AB_hydrolase_sf"/>
</dbReference>
<protein>
    <recommendedName>
        <fullName evidence="1">AB hydrolase-1 domain-containing protein</fullName>
    </recommendedName>
</protein>
<dbReference type="Pfam" id="PF00561">
    <property type="entry name" value="Abhydrolase_1"/>
    <property type="match status" value="1"/>
</dbReference>
<dbReference type="STRING" id="303698.A0A1V6TXX8"/>
<dbReference type="EMBL" id="MLKD01000001">
    <property type="protein sequence ID" value="OQE31197.1"/>
    <property type="molecule type" value="Genomic_DNA"/>
</dbReference>
<sequence>MSWNCGDKSGLISIGSHSLFLTAAGINRKTLNNGSLQPAILIEAGLGSSHKEWVAVIQRIALRSRVYAYDRAGYGSSQPSPTLNYTAETRVHELFMMLQVANIEPPFILIGHSYGGVLVREFFLQYPQMVAGIILVDSPWARRPLPTDWTILLGTSTYSSVVGLDENHVLSDEEYKAIRSDEEFNTPTATIEEQYIELSTQRVNKFLSKPFPIMGNIPLSVIFAGESADFRKVYNYGVKHGLGRERAQRDLAGWLEEMEFVEESDQRIHLTLSGNSRFNYAMGEAKTHNLQYVKPELICKEVFWMLGLDV</sequence>
<proteinExistence type="predicted"/>
<evidence type="ECO:0000313" key="2">
    <source>
        <dbReference type="EMBL" id="OQE31197.1"/>
    </source>
</evidence>
<keyword evidence="3" id="KW-1185">Reference proteome</keyword>
<dbReference type="Proteomes" id="UP000191285">
    <property type="component" value="Unassembled WGS sequence"/>
</dbReference>
<feature type="domain" description="AB hydrolase-1" evidence="1">
    <location>
        <begin position="38"/>
        <end position="143"/>
    </location>
</feature>
<comment type="caution">
    <text evidence="2">The sequence shown here is derived from an EMBL/GenBank/DDBJ whole genome shotgun (WGS) entry which is preliminary data.</text>
</comment>
<reference evidence="3" key="1">
    <citation type="journal article" date="2017" name="Nat. Microbiol.">
        <title>Global analysis of biosynthetic gene clusters reveals vast potential of secondary metabolite production in Penicillium species.</title>
        <authorList>
            <person name="Nielsen J.C."/>
            <person name="Grijseels S."/>
            <person name="Prigent S."/>
            <person name="Ji B."/>
            <person name="Dainat J."/>
            <person name="Nielsen K.F."/>
            <person name="Frisvad J.C."/>
            <person name="Workman M."/>
            <person name="Nielsen J."/>
        </authorList>
    </citation>
    <scope>NUCLEOTIDE SEQUENCE [LARGE SCALE GENOMIC DNA]</scope>
    <source>
        <strain evidence="3">IBT 24891</strain>
    </source>
</reference>
<dbReference type="Gene3D" id="3.40.50.1820">
    <property type="entry name" value="alpha/beta hydrolase"/>
    <property type="match status" value="1"/>
</dbReference>
<dbReference type="InterPro" id="IPR029058">
    <property type="entry name" value="AB_hydrolase_fold"/>
</dbReference>